<reference evidence="3 4" key="1">
    <citation type="journal article" date="2016" name="Front. Microbiol.">
        <title>Genomic Resource of Rice Seed Associated Bacteria.</title>
        <authorList>
            <person name="Midha S."/>
            <person name="Bansal K."/>
            <person name="Sharma S."/>
            <person name="Kumar N."/>
            <person name="Patil P.P."/>
            <person name="Chaudhry V."/>
            <person name="Patil P.B."/>
        </authorList>
    </citation>
    <scope>NUCLEOTIDE SEQUENCE [LARGE SCALE GENOMIC DNA]</scope>
    <source>
        <strain evidence="3 4">NS359</strain>
    </source>
</reference>
<dbReference type="EMBL" id="LDRC01000048">
    <property type="protein sequence ID" value="KTR51659.1"/>
    <property type="molecule type" value="Genomic_DNA"/>
</dbReference>
<dbReference type="OrthoDB" id="5023897at2"/>
<comment type="caution">
    <text evidence="3">The sequence shown here is derived from an EMBL/GenBank/DDBJ whole genome shotgun (WGS) entry which is preliminary data.</text>
</comment>
<dbReference type="RefSeq" id="WP_058749885.1">
    <property type="nucleotide sequence ID" value="NZ_LDRC01000048.1"/>
</dbReference>
<evidence type="ECO:0000256" key="1">
    <source>
        <dbReference type="SAM" id="SignalP"/>
    </source>
</evidence>
<dbReference type="SUPFAM" id="SSF53822">
    <property type="entry name" value="Periplasmic binding protein-like I"/>
    <property type="match status" value="1"/>
</dbReference>
<feature type="domain" description="Periplasmic binding protein" evidence="2">
    <location>
        <begin position="67"/>
        <end position="133"/>
    </location>
</feature>
<feature type="signal peptide" evidence="1">
    <location>
        <begin position="1"/>
        <end position="25"/>
    </location>
</feature>
<dbReference type="InterPro" id="IPR025997">
    <property type="entry name" value="SBP_2_dom"/>
</dbReference>
<gene>
    <name evidence="3" type="ORF">NS359_09410</name>
</gene>
<dbReference type="PATRIC" id="fig|465820.4.peg.2044"/>
<dbReference type="Proteomes" id="UP000072763">
    <property type="component" value="Unassembled WGS sequence"/>
</dbReference>
<evidence type="ECO:0000313" key="3">
    <source>
        <dbReference type="EMBL" id="KTR51659.1"/>
    </source>
</evidence>
<protein>
    <recommendedName>
        <fullName evidence="2">Periplasmic binding protein domain-containing protein</fullName>
    </recommendedName>
</protein>
<name>A0A147DQ80_9MICO</name>
<sequence>MRTSVVAVLVAVTLALTGCQGPTTAAPTPVRSTDLTSSDGGFAEDALVGVVLAPGDDALAADLERGLTGAGFEPDVRVAPPSATAVEQARSVDALVRAGAKALLVHTADADALAEAVQTAHDAGVVVVSVGDPVPASGTGGDGISADHRVPAAAGAGDTARAAVAVVRSLQRGEQPDTAD</sequence>
<keyword evidence="1" id="KW-0732">Signal</keyword>
<dbReference type="Gene3D" id="3.40.50.2300">
    <property type="match status" value="1"/>
</dbReference>
<evidence type="ECO:0000259" key="2">
    <source>
        <dbReference type="Pfam" id="PF13407"/>
    </source>
</evidence>
<dbReference type="Pfam" id="PF13407">
    <property type="entry name" value="Peripla_BP_4"/>
    <property type="match status" value="1"/>
</dbReference>
<dbReference type="InterPro" id="IPR028082">
    <property type="entry name" value="Peripla_BP_I"/>
</dbReference>
<proteinExistence type="predicted"/>
<feature type="chain" id="PRO_5007543774" description="Periplasmic binding protein domain-containing protein" evidence="1">
    <location>
        <begin position="26"/>
        <end position="180"/>
    </location>
</feature>
<dbReference type="PROSITE" id="PS51257">
    <property type="entry name" value="PROKAR_LIPOPROTEIN"/>
    <property type="match status" value="1"/>
</dbReference>
<dbReference type="STRING" id="465820.NS263_10125"/>
<organism evidence="3 4">
    <name type="scientific">Curtobacterium oceanosedimentum</name>
    <dbReference type="NCBI Taxonomy" id="465820"/>
    <lineage>
        <taxon>Bacteria</taxon>
        <taxon>Bacillati</taxon>
        <taxon>Actinomycetota</taxon>
        <taxon>Actinomycetes</taxon>
        <taxon>Micrococcales</taxon>
        <taxon>Microbacteriaceae</taxon>
        <taxon>Curtobacterium</taxon>
    </lineage>
</organism>
<evidence type="ECO:0000313" key="4">
    <source>
        <dbReference type="Proteomes" id="UP000072763"/>
    </source>
</evidence>
<dbReference type="AlphaFoldDB" id="A0A147DQ80"/>
<accession>A0A147DQ80</accession>